<keyword evidence="8" id="KW-1185">Reference proteome</keyword>
<dbReference type="RefSeq" id="WP_081190163.1">
    <property type="nucleotide sequence ID" value="NZ_MWIH01000002.1"/>
</dbReference>
<gene>
    <name evidence="7" type="ORF">B1813_01045</name>
</gene>
<dbReference type="SUPFAM" id="SSF51735">
    <property type="entry name" value="NAD(P)-binding Rossmann-fold domains"/>
    <property type="match status" value="1"/>
</dbReference>
<feature type="domain" description="3-hydroxyisobutyrate dehydrogenase-like NAD-binding" evidence="6">
    <location>
        <begin position="160"/>
        <end position="281"/>
    </location>
</feature>
<sequence>MAPVGLCGLGQMGAAVAERLATAHRVVAHDPDPERRELVASQPEITTADSVGALADLPVVVLSLPRPAVSRAVCRELAASLGPGSTVVETSTVLPGDALDCARDLAEAGVHYLDAAILSGVGQMREGRATLLVGPPAAGEQAEAVLATLGASVERFGGVGAGMAAKVINNQVAHAVMVVLAEATALASVSGVGLERMVDLLAKPDGGLRRPLTHRVAERVAHSDYDGGMPTDAARKDSVLALEMAQQLGVPLFATQAAHTVYDLAVAAGLGRDDYAAVATLWEQWTGVSFGD</sequence>
<evidence type="ECO:0000256" key="1">
    <source>
        <dbReference type="ARBA" id="ARBA00009080"/>
    </source>
</evidence>
<dbReference type="STRING" id="1962155.B1813_01045"/>
<evidence type="ECO:0000259" key="6">
    <source>
        <dbReference type="Pfam" id="PF14833"/>
    </source>
</evidence>
<feature type="domain" description="6-phosphogluconate dehydrogenase NADP-binding" evidence="5">
    <location>
        <begin position="4"/>
        <end position="154"/>
    </location>
</feature>
<dbReference type="InterPro" id="IPR036291">
    <property type="entry name" value="NAD(P)-bd_dom_sf"/>
</dbReference>
<dbReference type="GO" id="GO:0050661">
    <property type="term" value="F:NADP binding"/>
    <property type="evidence" value="ECO:0007669"/>
    <property type="project" value="InterPro"/>
</dbReference>
<evidence type="ECO:0000256" key="2">
    <source>
        <dbReference type="ARBA" id="ARBA00023002"/>
    </source>
</evidence>
<evidence type="ECO:0000256" key="3">
    <source>
        <dbReference type="ARBA" id="ARBA00023027"/>
    </source>
</evidence>
<dbReference type="Gene3D" id="3.40.50.720">
    <property type="entry name" value="NAD(P)-binding Rossmann-like Domain"/>
    <property type="match status" value="1"/>
</dbReference>
<dbReference type="PANTHER" id="PTHR22981">
    <property type="entry name" value="3-HYDROXYISOBUTYRATE DEHYDROGENASE-RELATED"/>
    <property type="match status" value="1"/>
</dbReference>
<dbReference type="Proteomes" id="UP000192591">
    <property type="component" value="Unassembled WGS sequence"/>
</dbReference>
<dbReference type="GO" id="GO:0016616">
    <property type="term" value="F:oxidoreductase activity, acting on the CH-OH group of donors, NAD or NADP as acceptor"/>
    <property type="evidence" value="ECO:0007669"/>
    <property type="project" value="TreeGrafter"/>
</dbReference>
<dbReference type="InterPro" id="IPR015815">
    <property type="entry name" value="HIBADH-related"/>
</dbReference>
<dbReference type="InterPro" id="IPR008927">
    <property type="entry name" value="6-PGluconate_DH-like_C_sf"/>
</dbReference>
<organism evidence="7 8">
    <name type="scientific">Saccharomonospora piscinae</name>
    <dbReference type="NCBI Taxonomy" id="687388"/>
    <lineage>
        <taxon>Bacteria</taxon>
        <taxon>Bacillati</taxon>
        <taxon>Actinomycetota</taxon>
        <taxon>Actinomycetes</taxon>
        <taxon>Pseudonocardiales</taxon>
        <taxon>Pseudonocardiaceae</taxon>
        <taxon>Saccharomonospora</taxon>
    </lineage>
</organism>
<dbReference type="GO" id="GO:0051287">
    <property type="term" value="F:NAD binding"/>
    <property type="evidence" value="ECO:0007669"/>
    <property type="project" value="InterPro"/>
</dbReference>
<accession>A0A1V9ACF2</accession>
<name>A0A1V9ACF2_SACPI</name>
<dbReference type="InterPro" id="IPR029154">
    <property type="entry name" value="HIBADH-like_NADP-bd"/>
</dbReference>
<dbReference type="SUPFAM" id="SSF48179">
    <property type="entry name" value="6-phosphogluconate dehydrogenase C-terminal domain-like"/>
    <property type="match status" value="1"/>
</dbReference>
<evidence type="ECO:0000256" key="4">
    <source>
        <dbReference type="PIRSR" id="PIRSR000103-1"/>
    </source>
</evidence>
<protein>
    <recommendedName>
        <fullName evidence="9">Beta-hydroxyacid dehydrogenase, 3-hydroxyisobutyrate dehydrogenase</fullName>
    </recommendedName>
</protein>
<evidence type="ECO:0000313" key="8">
    <source>
        <dbReference type="Proteomes" id="UP000192591"/>
    </source>
</evidence>
<dbReference type="InterPro" id="IPR006115">
    <property type="entry name" value="6PGDH_NADP-bd"/>
</dbReference>
<dbReference type="PANTHER" id="PTHR22981:SF80">
    <property type="entry name" value="BLR4309 PROTEIN"/>
    <property type="match status" value="1"/>
</dbReference>
<feature type="active site" evidence="4">
    <location>
        <position position="166"/>
    </location>
</feature>
<dbReference type="Pfam" id="PF14833">
    <property type="entry name" value="NAD_binding_11"/>
    <property type="match status" value="1"/>
</dbReference>
<proteinExistence type="inferred from homology"/>
<dbReference type="AlphaFoldDB" id="A0A1V9ACF2"/>
<evidence type="ECO:0000259" key="5">
    <source>
        <dbReference type="Pfam" id="PF03446"/>
    </source>
</evidence>
<dbReference type="InterPro" id="IPR013328">
    <property type="entry name" value="6PGD_dom2"/>
</dbReference>
<keyword evidence="2" id="KW-0560">Oxidoreductase</keyword>
<dbReference type="Pfam" id="PF03446">
    <property type="entry name" value="NAD_binding_2"/>
    <property type="match status" value="1"/>
</dbReference>
<dbReference type="Gene3D" id="1.10.1040.10">
    <property type="entry name" value="N-(1-d-carboxylethyl)-l-norvaline Dehydrogenase, domain 2"/>
    <property type="match status" value="1"/>
</dbReference>
<evidence type="ECO:0008006" key="9">
    <source>
        <dbReference type="Google" id="ProtNLM"/>
    </source>
</evidence>
<dbReference type="PIRSF" id="PIRSF000103">
    <property type="entry name" value="HIBADH"/>
    <property type="match status" value="1"/>
</dbReference>
<evidence type="ECO:0000313" key="7">
    <source>
        <dbReference type="EMBL" id="OQO94718.1"/>
    </source>
</evidence>
<keyword evidence="3" id="KW-0520">NAD</keyword>
<dbReference type="EMBL" id="MWIH01000002">
    <property type="protein sequence ID" value="OQO94718.1"/>
    <property type="molecule type" value="Genomic_DNA"/>
</dbReference>
<reference evidence="7 8" key="1">
    <citation type="submission" date="2017-02" db="EMBL/GenBank/DDBJ databases">
        <title>Draft genome of Saccharomonospora sp. 154.</title>
        <authorList>
            <person name="Alonso-Carmona G.S."/>
            <person name="De La Haba R."/>
            <person name="Vera-Gargallo B."/>
            <person name="Sandoval-Trujillo A.H."/>
            <person name="Ramirez-Duran N."/>
            <person name="Ventosa A."/>
        </authorList>
    </citation>
    <scope>NUCLEOTIDE SEQUENCE [LARGE SCALE GENOMIC DNA]</scope>
    <source>
        <strain evidence="7 8">LRS4.154</strain>
    </source>
</reference>
<comment type="caution">
    <text evidence="7">The sequence shown here is derived from an EMBL/GenBank/DDBJ whole genome shotgun (WGS) entry which is preliminary data.</text>
</comment>
<comment type="similarity">
    <text evidence="1">Belongs to the HIBADH-related family.</text>
</comment>